<evidence type="ECO:0000256" key="3">
    <source>
        <dbReference type="ARBA" id="ARBA00022692"/>
    </source>
</evidence>
<feature type="domain" description="SSD" evidence="7">
    <location>
        <begin position="203"/>
        <end position="328"/>
    </location>
</feature>
<comment type="subcellular location">
    <subcellularLocation>
        <location evidence="1">Cell membrane</location>
        <topology evidence="1">Multi-pass membrane protein</topology>
    </subcellularLocation>
</comment>
<accession>A0A931BHK4</accession>
<evidence type="ECO:0000313" key="9">
    <source>
        <dbReference type="Proteomes" id="UP000657385"/>
    </source>
</evidence>
<dbReference type="Proteomes" id="UP000657385">
    <property type="component" value="Unassembled WGS sequence"/>
</dbReference>
<name>A0A931BHK4_9ACTN</name>
<dbReference type="InterPro" id="IPR000731">
    <property type="entry name" value="SSD"/>
</dbReference>
<dbReference type="PANTHER" id="PTHR33406:SF13">
    <property type="entry name" value="MEMBRANE PROTEIN YDFJ"/>
    <property type="match status" value="1"/>
</dbReference>
<evidence type="ECO:0000259" key="7">
    <source>
        <dbReference type="PROSITE" id="PS50156"/>
    </source>
</evidence>
<feature type="transmembrane region" description="Helical" evidence="6">
    <location>
        <begin position="588"/>
        <end position="607"/>
    </location>
</feature>
<evidence type="ECO:0000256" key="2">
    <source>
        <dbReference type="ARBA" id="ARBA00022475"/>
    </source>
</evidence>
<dbReference type="PANTHER" id="PTHR33406">
    <property type="entry name" value="MEMBRANE PROTEIN MJ1562-RELATED"/>
    <property type="match status" value="1"/>
</dbReference>
<dbReference type="InterPro" id="IPR050545">
    <property type="entry name" value="Mycobact_MmpL"/>
</dbReference>
<feature type="transmembrane region" description="Helical" evidence="6">
    <location>
        <begin position="524"/>
        <end position="544"/>
    </location>
</feature>
<keyword evidence="9" id="KW-1185">Reference proteome</keyword>
<dbReference type="AlphaFoldDB" id="A0A931BHK4"/>
<feature type="transmembrane region" description="Helical" evidence="6">
    <location>
        <begin position="179"/>
        <end position="199"/>
    </location>
</feature>
<keyword evidence="2" id="KW-1003">Cell membrane</keyword>
<comment type="caution">
    <text evidence="8">The sequence shown here is derived from an EMBL/GenBank/DDBJ whole genome shotgun (WGS) entry which is preliminary data.</text>
</comment>
<evidence type="ECO:0000256" key="4">
    <source>
        <dbReference type="ARBA" id="ARBA00022989"/>
    </source>
</evidence>
<gene>
    <name evidence="8" type="ORF">I2501_36815</name>
</gene>
<dbReference type="Gene3D" id="1.20.1640.10">
    <property type="entry name" value="Multidrug efflux transporter AcrB transmembrane domain"/>
    <property type="match status" value="2"/>
</dbReference>
<feature type="transmembrane region" description="Helical" evidence="6">
    <location>
        <begin position="636"/>
        <end position="657"/>
    </location>
</feature>
<proteinExistence type="predicted"/>
<sequence>MSTYLFQLGRWAYRHRRIVLGVWLAVAVLAVVLATASGGKTNDTFTIPGTESQRTTDLLKRTLPALAGGQTQVVFAVPAGRHVTDPGPRAGIDASLARIRTVPQVATVSDPYTAHGISPDGQAALVSVQWTGQPGEVKDASLDDLNVSVAPARQAGVQVEYSGSVYPGWRIVPSELPELIGLIIAFVILLITFGALVAAGMPILTAVLGVVVSLMGITALASVINIASASTTVAIMLGLSCGIDYGLFILFRHRNQLLQGMELEESVGLAVGTAGGSVVFAALTVIIALAGMSVVGIPFLTVMGLSAAAAVAVALLIALTLLPALLGFAGVKITHFLRTRLRPGHHERVAKTSAAESPRTRGARWSRFVVRYRPFVAFGGVALLLVLAIPALSMELGLPSGASKPTSDTSRRAYDLISTHFGPGFNGPLLVVTEHGVPPANAQRLATALSTQQDVAAAAPLAVTPQVAIVRVVPKSGPNDTATADLVHGLRDHRAAIEAVVGAPVLVGGTTASNIDVSQKLADALPVFLAVVVGLAFVLLTLAFRTILVPIKSIIGFLLSVAAAFGAQVAMFQWGWGRHIFGITPSETISFLPLIMLAIIFGLSSDYEVFVVSRIKEDFTATGDARGAVERGTARAARVVTAAALIMFSIFVAFMFTNDPTIKAIGFSFAVGVFLDAFVVRLTVVPAVMAIVGARIWYHPRWFERYVPDPDLEGTRLEEHMRTADRPAVRDPD</sequence>
<feature type="transmembrane region" description="Helical" evidence="6">
    <location>
        <begin position="271"/>
        <end position="299"/>
    </location>
</feature>
<protein>
    <submittedName>
        <fullName evidence="8">MMPL family transporter</fullName>
    </submittedName>
</protein>
<feature type="transmembrane region" description="Helical" evidence="6">
    <location>
        <begin position="556"/>
        <end position="576"/>
    </location>
</feature>
<keyword evidence="4 6" id="KW-1133">Transmembrane helix</keyword>
<feature type="transmembrane region" description="Helical" evidence="6">
    <location>
        <begin position="374"/>
        <end position="393"/>
    </location>
</feature>
<dbReference type="EMBL" id="JADPRT010000024">
    <property type="protein sequence ID" value="MBF9073590.1"/>
    <property type="molecule type" value="Genomic_DNA"/>
</dbReference>
<dbReference type="SUPFAM" id="SSF82866">
    <property type="entry name" value="Multidrug efflux transporter AcrB transmembrane domain"/>
    <property type="match status" value="2"/>
</dbReference>
<dbReference type="RefSeq" id="WP_196198433.1">
    <property type="nucleotide sequence ID" value="NZ_JADPRT010000024.1"/>
</dbReference>
<feature type="transmembrane region" description="Helical" evidence="6">
    <location>
        <begin position="305"/>
        <end position="331"/>
    </location>
</feature>
<reference evidence="8" key="1">
    <citation type="submission" date="2020-11" db="EMBL/GenBank/DDBJ databases">
        <title>Isolation and identification of active actinomycetes.</title>
        <authorList>
            <person name="Yu B."/>
        </authorList>
    </citation>
    <scope>NUCLEOTIDE SEQUENCE</scope>
    <source>
        <strain evidence="8">NEAU-YB345</strain>
    </source>
</reference>
<dbReference type="Pfam" id="PF03176">
    <property type="entry name" value="MMPL"/>
    <property type="match status" value="2"/>
</dbReference>
<feature type="transmembrane region" description="Helical" evidence="6">
    <location>
        <begin position="206"/>
        <end position="227"/>
    </location>
</feature>
<feature type="transmembrane region" description="Helical" evidence="6">
    <location>
        <begin position="233"/>
        <end position="251"/>
    </location>
</feature>
<organism evidence="8 9">
    <name type="scientific">Streptacidiphilus fuscans</name>
    <dbReference type="NCBI Taxonomy" id="2789292"/>
    <lineage>
        <taxon>Bacteria</taxon>
        <taxon>Bacillati</taxon>
        <taxon>Actinomycetota</taxon>
        <taxon>Actinomycetes</taxon>
        <taxon>Kitasatosporales</taxon>
        <taxon>Streptomycetaceae</taxon>
        <taxon>Streptacidiphilus</taxon>
    </lineage>
</organism>
<keyword evidence="3 6" id="KW-0812">Transmembrane</keyword>
<dbReference type="InterPro" id="IPR004869">
    <property type="entry name" value="MMPL_dom"/>
</dbReference>
<keyword evidence="5 6" id="KW-0472">Membrane</keyword>
<evidence type="ECO:0000256" key="6">
    <source>
        <dbReference type="SAM" id="Phobius"/>
    </source>
</evidence>
<evidence type="ECO:0000256" key="5">
    <source>
        <dbReference type="ARBA" id="ARBA00023136"/>
    </source>
</evidence>
<evidence type="ECO:0000256" key="1">
    <source>
        <dbReference type="ARBA" id="ARBA00004651"/>
    </source>
</evidence>
<evidence type="ECO:0000313" key="8">
    <source>
        <dbReference type="EMBL" id="MBF9073590.1"/>
    </source>
</evidence>
<dbReference type="GO" id="GO:0005886">
    <property type="term" value="C:plasma membrane"/>
    <property type="evidence" value="ECO:0007669"/>
    <property type="project" value="UniProtKB-SubCell"/>
</dbReference>
<feature type="transmembrane region" description="Helical" evidence="6">
    <location>
        <begin position="669"/>
        <end position="698"/>
    </location>
</feature>
<dbReference type="PROSITE" id="PS50156">
    <property type="entry name" value="SSD"/>
    <property type="match status" value="1"/>
</dbReference>